<dbReference type="AlphaFoldDB" id="A0AAV3U7X1"/>
<evidence type="ECO:0000256" key="7">
    <source>
        <dbReference type="ARBA" id="ARBA00022801"/>
    </source>
</evidence>
<comment type="function">
    <text evidence="2 14">This enzyme scavenges exogenous and endogenous cytidine and 2'-deoxycytidine for UMP synthesis.</text>
</comment>
<dbReference type="InterPro" id="IPR050202">
    <property type="entry name" value="Cyt/Deoxycyt_deaminase"/>
</dbReference>
<evidence type="ECO:0000313" key="17">
    <source>
        <dbReference type="Proteomes" id="UP001409585"/>
    </source>
</evidence>
<dbReference type="PANTHER" id="PTHR11644">
    <property type="entry name" value="CYTIDINE DEAMINASE"/>
    <property type="match status" value="1"/>
</dbReference>
<evidence type="ECO:0000256" key="11">
    <source>
        <dbReference type="ARBA" id="ARBA00049558"/>
    </source>
</evidence>
<dbReference type="GO" id="GO:0005829">
    <property type="term" value="C:cytosol"/>
    <property type="evidence" value="ECO:0007669"/>
    <property type="project" value="TreeGrafter"/>
</dbReference>
<feature type="binding site" evidence="13">
    <location>
        <position position="53"/>
    </location>
    <ligand>
        <name>Zn(2+)</name>
        <dbReference type="ChEBI" id="CHEBI:29105"/>
        <note>catalytic</note>
    </ligand>
</feature>
<evidence type="ECO:0000256" key="9">
    <source>
        <dbReference type="ARBA" id="ARBA00032005"/>
    </source>
</evidence>
<dbReference type="GO" id="GO:0008270">
    <property type="term" value="F:zinc ion binding"/>
    <property type="evidence" value="ECO:0007669"/>
    <property type="project" value="UniProtKB-UniRule"/>
</dbReference>
<dbReference type="PROSITE" id="PS00903">
    <property type="entry name" value="CYT_DCMP_DEAMINASES_1"/>
    <property type="match status" value="1"/>
</dbReference>
<evidence type="ECO:0000256" key="14">
    <source>
        <dbReference type="RuleBase" id="RU364006"/>
    </source>
</evidence>
<dbReference type="CDD" id="cd01283">
    <property type="entry name" value="cytidine_deaminase"/>
    <property type="match status" value="1"/>
</dbReference>
<feature type="active site" description="Proton donor" evidence="12">
    <location>
        <position position="55"/>
    </location>
</feature>
<evidence type="ECO:0000256" key="6">
    <source>
        <dbReference type="ARBA" id="ARBA00022723"/>
    </source>
</evidence>
<keyword evidence="7 14" id="KW-0378">Hydrolase</keyword>
<evidence type="ECO:0000313" key="16">
    <source>
        <dbReference type="EMBL" id="GAA4956067.1"/>
    </source>
</evidence>
<keyword evidence="8 13" id="KW-0862">Zinc</keyword>
<dbReference type="InterPro" id="IPR006262">
    <property type="entry name" value="Cyt_deam_tetra"/>
</dbReference>
<evidence type="ECO:0000256" key="10">
    <source>
        <dbReference type="ARBA" id="ARBA00049252"/>
    </source>
</evidence>
<dbReference type="PANTHER" id="PTHR11644:SF2">
    <property type="entry name" value="CYTIDINE DEAMINASE"/>
    <property type="match status" value="1"/>
</dbReference>
<proteinExistence type="inferred from homology"/>
<accession>A0AAV3U7X1</accession>
<comment type="catalytic activity">
    <reaction evidence="10 14">
        <text>2'-deoxycytidine + H2O + H(+) = 2'-deoxyuridine + NH4(+)</text>
        <dbReference type="Rhea" id="RHEA:13433"/>
        <dbReference type="ChEBI" id="CHEBI:15377"/>
        <dbReference type="ChEBI" id="CHEBI:15378"/>
        <dbReference type="ChEBI" id="CHEBI:15698"/>
        <dbReference type="ChEBI" id="CHEBI:16450"/>
        <dbReference type="ChEBI" id="CHEBI:28938"/>
        <dbReference type="EC" id="3.5.4.5"/>
    </reaction>
</comment>
<dbReference type="RefSeq" id="WP_345426654.1">
    <property type="nucleotide sequence ID" value="NZ_AP031496.1"/>
</dbReference>
<dbReference type="EC" id="3.5.4.5" evidence="4 14"/>
<dbReference type="GO" id="GO:0055086">
    <property type="term" value="P:nucleobase-containing small molecule metabolic process"/>
    <property type="evidence" value="ECO:0007669"/>
    <property type="project" value="UniProtKB-ARBA"/>
</dbReference>
<evidence type="ECO:0000256" key="2">
    <source>
        <dbReference type="ARBA" id="ARBA00003949"/>
    </source>
</evidence>
<name>A0AAV3U7X1_9ALTE</name>
<dbReference type="NCBIfam" id="NF004064">
    <property type="entry name" value="PRK05578.1"/>
    <property type="match status" value="1"/>
</dbReference>
<dbReference type="GO" id="GO:0004126">
    <property type="term" value="F:cytidine deaminase activity"/>
    <property type="evidence" value="ECO:0007669"/>
    <property type="project" value="UniProtKB-UniRule"/>
</dbReference>
<keyword evidence="17" id="KW-1185">Reference proteome</keyword>
<dbReference type="Proteomes" id="UP001409585">
    <property type="component" value="Unassembled WGS sequence"/>
</dbReference>
<feature type="binding site" evidence="13">
    <location>
        <position position="89"/>
    </location>
    <ligand>
        <name>Zn(2+)</name>
        <dbReference type="ChEBI" id="CHEBI:29105"/>
        <note>catalytic</note>
    </ligand>
</feature>
<dbReference type="PROSITE" id="PS51747">
    <property type="entry name" value="CYT_DCMP_DEAMINASES_2"/>
    <property type="match status" value="1"/>
</dbReference>
<organism evidence="16 17">
    <name type="scientific">Halioxenophilus aromaticivorans</name>
    <dbReference type="NCBI Taxonomy" id="1306992"/>
    <lineage>
        <taxon>Bacteria</taxon>
        <taxon>Pseudomonadati</taxon>
        <taxon>Pseudomonadota</taxon>
        <taxon>Gammaproteobacteria</taxon>
        <taxon>Alteromonadales</taxon>
        <taxon>Alteromonadaceae</taxon>
        <taxon>Halioxenophilus</taxon>
    </lineage>
</organism>
<feature type="binding site" evidence="13">
    <location>
        <position position="86"/>
    </location>
    <ligand>
        <name>Zn(2+)</name>
        <dbReference type="ChEBI" id="CHEBI:29105"/>
        <note>catalytic</note>
    </ligand>
</feature>
<evidence type="ECO:0000256" key="5">
    <source>
        <dbReference type="ARBA" id="ARBA00018266"/>
    </source>
</evidence>
<comment type="caution">
    <text evidence="16">The sequence shown here is derived from an EMBL/GenBank/DDBJ whole genome shotgun (WGS) entry which is preliminary data.</text>
</comment>
<dbReference type="Gene3D" id="3.40.140.10">
    <property type="entry name" value="Cytidine Deaminase, domain 2"/>
    <property type="match status" value="1"/>
</dbReference>
<evidence type="ECO:0000256" key="4">
    <source>
        <dbReference type="ARBA" id="ARBA00012783"/>
    </source>
</evidence>
<comment type="similarity">
    <text evidence="3 14">Belongs to the cytidine and deoxycytidylate deaminase family.</text>
</comment>
<comment type="catalytic activity">
    <reaction evidence="11 14">
        <text>cytidine + H2O + H(+) = uridine + NH4(+)</text>
        <dbReference type="Rhea" id="RHEA:16069"/>
        <dbReference type="ChEBI" id="CHEBI:15377"/>
        <dbReference type="ChEBI" id="CHEBI:15378"/>
        <dbReference type="ChEBI" id="CHEBI:16704"/>
        <dbReference type="ChEBI" id="CHEBI:17562"/>
        <dbReference type="ChEBI" id="CHEBI:28938"/>
        <dbReference type="EC" id="3.5.4.5"/>
    </reaction>
</comment>
<dbReference type="FunFam" id="3.40.140.10:FF:000008">
    <property type="entry name" value="Cytidine deaminase"/>
    <property type="match status" value="1"/>
</dbReference>
<sequence length="129" mass="13857">MLDQSLIKAAKQAASNSYSPYSQFKVGACVVTDDGNHYSGTNVENASLGLTICAERSAICQAISQGSRGLQTVVVYTPTKTPTAPCGACRQFIREFSKGVDTRIFSVCDSEDVLDTTINHLLPHAFSDF</sequence>
<dbReference type="InterPro" id="IPR016192">
    <property type="entry name" value="APOBEC/CMP_deaminase_Zn-bd"/>
</dbReference>
<dbReference type="InterPro" id="IPR002125">
    <property type="entry name" value="CMP_dCMP_dom"/>
</dbReference>
<dbReference type="Pfam" id="PF00383">
    <property type="entry name" value="dCMP_cyt_deam_1"/>
    <property type="match status" value="1"/>
</dbReference>
<gene>
    <name evidence="16" type="primary">cdd</name>
    <name evidence="16" type="ORF">GCM10025791_40380</name>
</gene>
<evidence type="ECO:0000256" key="3">
    <source>
        <dbReference type="ARBA" id="ARBA00006576"/>
    </source>
</evidence>
<dbReference type="InterPro" id="IPR016193">
    <property type="entry name" value="Cytidine_deaminase-like"/>
</dbReference>
<dbReference type="GO" id="GO:0072527">
    <property type="term" value="P:pyrimidine-containing compound metabolic process"/>
    <property type="evidence" value="ECO:0007669"/>
    <property type="project" value="UniProtKB-ARBA"/>
</dbReference>
<dbReference type="GO" id="GO:0042802">
    <property type="term" value="F:identical protein binding"/>
    <property type="evidence" value="ECO:0007669"/>
    <property type="project" value="UniProtKB-ARBA"/>
</dbReference>
<dbReference type="NCBIfam" id="TIGR01354">
    <property type="entry name" value="cyt_deam_tetra"/>
    <property type="match status" value="1"/>
</dbReference>
<evidence type="ECO:0000256" key="1">
    <source>
        <dbReference type="ARBA" id="ARBA00001947"/>
    </source>
</evidence>
<comment type="cofactor">
    <cofactor evidence="1 13 14">
        <name>Zn(2+)</name>
        <dbReference type="ChEBI" id="CHEBI:29105"/>
    </cofactor>
</comment>
<feature type="domain" description="CMP/dCMP-type deaminase" evidence="15">
    <location>
        <begin position="1"/>
        <end position="129"/>
    </location>
</feature>
<reference evidence="17" key="1">
    <citation type="journal article" date="2019" name="Int. J. Syst. Evol. Microbiol.">
        <title>The Global Catalogue of Microorganisms (GCM) 10K type strain sequencing project: providing services to taxonomists for standard genome sequencing and annotation.</title>
        <authorList>
            <consortium name="The Broad Institute Genomics Platform"/>
            <consortium name="The Broad Institute Genome Sequencing Center for Infectious Disease"/>
            <person name="Wu L."/>
            <person name="Ma J."/>
        </authorList>
    </citation>
    <scope>NUCLEOTIDE SEQUENCE [LARGE SCALE GENOMIC DNA]</scope>
    <source>
        <strain evidence="17">JCM 19134</strain>
    </source>
</reference>
<evidence type="ECO:0000256" key="12">
    <source>
        <dbReference type="PIRSR" id="PIRSR606262-1"/>
    </source>
</evidence>
<keyword evidence="6 13" id="KW-0479">Metal-binding</keyword>
<evidence type="ECO:0000256" key="8">
    <source>
        <dbReference type="ARBA" id="ARBA00022833"/>
    </source>
</evidence>
<dbReference type="EMBL" id="BAABLX010000072">
    <property type="protein sequence ID" value="GAA4956067.1"/>
    <property type="molecule type" value="Genomic_DNA"/>
</dbReference>
<protein>
    <recommendedName>
        <fullName evidence="5 14">Cytidine deaminase</fullName>
        <ecNumber evidence="4 14">3.5.4.5</ecNumber>
    </recommendedName>
    <alternativeName>
        <fullName evidence="9 14">Cytidine aminohydrolase</fullName>
    </alternativeName>
</protein>
<dbReference type="SUPFAM" id="SSF53927">
    <property type="entry name" value="Cytidine deaminase-like"/>
    <property type="match status" value="1"/>
</dbReference>
<evidence type="ECO:0000259" key="15">
    <source>
        <dbReference type="PROSITE" id="PS51747"/>
    </source>
</evidence>
<evidence type="ECO:0000256" key="13">
    <source>
        <dbReference type="PIRSR" id="PIRSR606262-3"/>
    </source>
</evidence>